<comment type="caution">
    <text evidence="7">The sequence shown here is derived from an EMBL/GenBank/DDBJ whole genome shotgun (WGS) entry which is preliminary data.</text>
</comment>
<dbReference type="GO" id="GO:0005681">
    <property type="term" value="C:spliceosomal complex"/>
    <property type="evidence" value="ECO:0007669"/>
    <property type="project" value="UniProtKB-KW"/>
</dbReference>
<reference evidence="7" key="1">
    <citation type="submission" date="2019-12" db="EMBL/GenBank/DDBJ databases">
        <title>Genome sequencing and annotation of Brassica cretica.</title>
        <authorList>
            <person name="Studholme D.J."/>
            <person name="Sarris P."/>
        </authorList>
    </citation>
    <scope>NUCLEOTIDE SEQUENCE</scope>
    <source>
        <strain evidence="7">PFS-109/04</strain>
        <tissue evidence="7">Leaf</tissue>
    </source>
</reference>
<feature type="domain" description="RRM" evidence="6">
    <location>
        <begin position="4"/>
        <end position="131"/>
    </location>
</feature>
<evidence type="ECO:0000256" key="4">
    <source>
        <dbReference type="PROSITE-ProRule" id="PRU00176"/>
    </source>
</evidence>
<evidence type="ECO:0000256" key="5">
    <source>
        <dbReference type="SAM" id="MobiDB-lite"/>
    </source>
</evidence>
<dbReference type="InterPro" id="IPR035979">
    <property type="entry name" value="RBD_domain_sf"/>
</dbReference>
<dbReference type="Pfam" id="PF00076">
    <property type="entry name" value="RRM_1"/>
    <property type="match status" value="1"/>
</dbReference>
<dbReference type="AlphaFoldDB" id="A0A8S9MTX2"/>
<dbReference type="GO" id="GO:0003723">
    <property type="term" value="F:RNA binding"/>
    <property type="evidence" value="ECO:0007669"/>
    <property type="project" value="UniProtKB-UniRule"/>
</dbReference>
<dbReference type="SMART" id="SM00360">
    <property type="entry name" value="RRM"/>
    <property type="match status" value="2"/>
</dbReference>
<keyword evidence="3" id="KW-0508">mRNA splicing</keyword>
<name>A0A8S9MTX2_BRACR</name>
<sequence length="388" mass="44016">EIMKPVFCGNFEYDAREGDLERLFGKNGKVDRVDMKAGKLFYMFCLLNTSLWEQHTLDYKPCIFAVYVACGEAIRSLPSAMAGGKSERYFCSGFAFEYIDNERDAEDAIQGLDRIEFGRKGRRLRVEWTKGERGGDRRSGGGDSRISSSSIRPSKTVFVINFDAENTRTRDLERHFEPYGKIVNVRIRRNFAFVQYEEHEDATRALAATNNMLVLRDALNGEGGHLVLAKRKRGSPDYGRGGSPVAAYRKERTSPGYGRRRSPSPPYKRSRRGSPEYGESPRRRERNSRSPDNKRKTLKKESPSAFERDDKDNVLIRRLVPKAFSGVIWCRLTYRVRLGDGDGDVSGTPRKRPNMCEVNPGRQDSSGTGLVREGDVPETLLQKIDVSI</sequence>
<dbReference type="InterPro" id="IPR000504">
    <property type="entry name" value="RRM_dom"/>
</dbReference>
<dbReference type="InterPro" id="IPR012677">
    <property type="entry name" value="Nucleotide-bd_a/b_plait_sf"/>
</dbReference>
<evidence type="ECO:0000256" key="1">
    <source>
        <dbReference type="ARBA" id="ARBA00022664"/>
    </source>
</evidence>
<evidence type="ECO:0000259" key="6">
    <source>
        <dbReference type="PROSITE" id="PS50102"/>
    </source>
</evidence>
<dbReference type="SUPFAM" id="SSF54928">
    <property type="entry name" value="RNA-binding domain, RBD"/>
    <property type="match status" value="1"/>
</dbReference>
<proteinExistence type="predicted"/>
<keyword evidence="1" id="KW-0507">mRNA processing</keyword>
<feature type="non-terminal residue" evidence="7">
    <location>
        <position position="1"/>
    </location>
</feature>
<dbReference type="GO" id="GO:0006397">
    <property type="term" value="P:mRNA processing"/>
    <property type="evidence" value="ECO:0007669"/>
    <property type="project" value="UniProtKB-KW"/>
</dbReference>
<feature type="compositionally biased region" description="Basic and acidic residues" evidence="5">
    <location>
        <begin position="279"/>
        <end position="307"/>
    </location>
</feature>
<dbReference type="Gene3D" id="3.30.70.330">
    <property type="match status" value="2"/>
</dbReference>
<protein>
    <recommendedName>
        <fullName evidence="6">RRM domain-containing protein</fullName>
    </recommendedName>
</protein>
<dbReference type="Proteomes" id="UP000712600">
    <property type="component" value="Unassembled WGS sequence"/>
</dbReference>
<evidence type="ECO:0000256" key="2">
    <source>
        <dbReference type="ARBA" id="ARBA00022728"/>
    </source>
</evidence>
<accession>A0A8S9MTX2</accession>
<gene>
    <name evidence="7" type="ORF">F2Q69_00057362</name>
</gene>
<feature type="compositionally biased region" description="Basic residues" evidence="5">
    <location>
        <begin position="258"/>
        <end position="272"/>
    </location>
</feature>
<evidence type="ECO:0000256" key="3">
    <source>
        <dbReference type="ARBA" id="ARBA00023187"/>
    </source>
</evidence>
<feature type="compositionally biased region" description="Basic and acidic residues" evidence="5">
    <location>
        <begin position="130"/>
        <end position="140"/>
    </location>
</feature>
<dbReference type="PANTHER" id="PTHR23147">
    <property type="entry name" value="SERINE/ARGININE RICH SPLICING FACTOR"/>
    <property type="match status" value="1"/>
</dbReference>
<dbReference type="EMBL" id="QGKX02002183">
    <property type="protein sequence ID" value="KAF3485418.1"/>
    <property type="molecule type" value="Genomic_DNA"/>
</dbReference>
<dbReference type="PROSITE" id="PS50102">
    <property type="entry name" value="RRM"/>
    <property type="match status" value="2"/>
</dbReference>
<feature type="domain" description="RRM" evidence="6">
    <location>
        <begin position="155"/>
        <end position="233"/>
    </location>
</feature>
<evidence type="ECO:0000313" key="7">
    <source>
        <dbReference type="EMBL" id="KAF3485418.1"/>
    </source>
</evidence>
<dbReference type="InterPro" id="IPR050907">
    <property type="entry name" value="SRSF"/>
</dbReference>
<feature type="region of interest" description="Disordered" evidence="5">
    <location>
        <begin position="130"/>
        <end position="150"/>
    </location>
</feature>
<dbReference type="GO" id="GO:0008380">
    <property type="term" value="P:RNA splicing"/>
    <property type="evidence" value="ECO:0007669"/>
    <property type="project" value="UniProtKB-KW"/>
</dbReference>
<evidence type="ECO:0000313" key="8">
    <source>
        <dbReference type="Proteomes" id="UP000712600"/>
    </source>
</evidence>
<organism evidence="7 8">
    <name type="scientific">Brassica cretica</name>
    <name type="common">Mustard</name>
    <dbReference type="NCBI Taxonomy" id="69181"/>
    <lineage>
        <taxon>Eukaryota</taxon>
        <taxon>Viridiplantae</taxon>
        <taxon>Streptophyta</taxon>
        <taxon>Embryophyta</taxon>
        <taxon>Tracheophyta</taxon>
        <taxon>Spermatophyta</taxon>
        <taxon>Magnoliopsida</taxon>
        <taxon>eudicotyledons</taxon>
        <taxon>Gunneridae</taxon>
        <taxon>Pentapetalae</taxon>
        <taxon>rosids</taxon>
        <taxon>malvids</taxon>
        <taxon>Brassicales</taxon>
        <taxon>Brassicaceae</taxon>
        <taxon>Brassiceae</taxon>
        <taxon>Brassica</taxon>
    </lineage>
</organism>
<keyword evidence="2" id="KW-0747">Spliceosome</keyword>
<feature type="region of interest" description="Disordered" evidence="5">
    <location>
        <begin position="230"/>
        <end position="307"/>
    </location>
</feature>
<keyword evidence="4" id="KW-0694">RNA-binding</keyword>